<proteinExistence type="predicted"/>
<accession>A0ABS1CFC5</accession>
<comment type="caution">
    <text evidence="2">The sequence shown here is derived from an EMBL/GenBank/DDBJ whole genome shotgun (WGS) entry which is preliminary data.</text>
</comment>
<dbReference type="EMBL" id="NRRV01000014">
    <property type="protein sequence ID" value="MBK1630617.1"/>
    <property type="molecule type" value="Genomic_DNA"/>
</dbReference>
<gene>
    <name evidence="2" type="ORF">CKO31_07640</name>
</gene>
<feature type="region of interest" description="Disordered" evidence="1">
    <location>
        <begin position="575"/>
        <end position="605"/>
    </location>
</feature>
<keyword evidence="3" id="KW-1185">Reference proteome</keyword>
<organism evidence="2 3">
    <name type="scientific">Thiohalocapsa halophila</name>
    <dbReference type="NCBI Taxonomy" id="69359"/>
    <lineage>
        <taxon>Bacteria</taxon>
        <taxon>Pseudomonadati</taxon>
        <taxon>Pseudomonadota</taxon>
        <taxon>Gammaproteobacteria</taxon>
        <taxon>Chromatiales</taxon>
        <taxon>Chromatiaceae</taxon>
        <taxon>Thiohalocapsa</taxon>
    </lineage>
</organism>
<evidence type="ECO:0000313" key="2">
    <source>
        <dbReference type="EMBL" id="MBK1630617.1"/>
    </source>
</evidence>
<evidence type="ECO:0000256" key="1">
    <source>
        <dbReference type="SAM" id="MobiDB-lite"/>
    </source>
</evidence>
<dbReference type="Proteomes" id="UP000748752">
    <property type="component" value="Unassembled WGS sequence"/>
</dbReference>
<protein>
    <submittedName>
        <fullName evidence="2">Uncharacterized protein</fullName>
    </submittedName>
</protein>
<reference evidence="2 3" key="1">
    <citation type="journal article" date="2020" name="Microorganisms">
        <title>Osmotic Adaptation and Compatible Solute Biosynthesis of Phototrophic Bacteria as Revealed from Genome Analyses.</title>
        <authorList>
            <person name="Imhoff J.F."/>
            <person name="Rahn T."/>
            <person name="Kunzel S."/>
            <person name="Keller A."/>
            <person name="Neulinger S.C."/>
        </authorList>
    </citation>
    <scope>NUCLEOTIDE SEQUENCE [LARGE SCALE GENOMIC DNA]</scope>
    <source>
        <strain evidence="2 3">DSM 6210</strain>
    </source>
</reference>
<sequence length="605" mass="67420">MFFRSQPPQPNQLELKLGIASPTQWGSGSVVSPAKLLRNLDDELESPQQLLREALFQARSLNRSSLSAGKRLKLSARLQQRLWPTLAAARDALRNNEYGVPEPEPQRELLDAAQQVIHALSAGYQLVVEADYRQDERHGRAEQARILEAAVRVLELTHLHQRLRALRFQPLPAPAWQAANTLFCVLCRASAQEAPVPALCDDRLLLDADGSTRALRIYTLIQAFGLFDCFTWSKRHQRFLDIYCASLPKALVISYQPKAAMGGIVRFTHAHQDSPPRRSAAENSVHRVLIDCNGLAAALRQHQDAGRQHQAWMSGASADCLAGLPPLARRPILRTMLRSLEHGVPPHQPREQELLRCDFRLETGFERTRQHLHTVFTSDPAKRADLASSTLFAARSAAQSDDADSGADTQWLVLQQSDRHTVVSTQETRYTKPLALGALAVYGIGDEGFMRPAIGEVARIVRLEDEGRILLGIVRRARFATPVNVFATVGQDTSENTAAQVACLLAYDDELGWCLISSPRSSLPLACPIQIRTKQQHVASRLRRLHAITPHFMLFELDAMKPCLATPSYPSARRRYRQGRMGASSHRAGVAEPVDEVRRTRRNAS</sequence>
<evidence type="ECO:0000313" key="3">
    <source>
        <dbReference type="Proteomes" id="UP000748752"/>
    </source>
</evidence>
<name>A0ABS1CFC5_9GAMM</name>